<dbReference type="Gene3D" id="1.25.40.850">
    <property type="match status" value="1"/>
</dbReference>
<dbReference type="GO" id="GO:0016192">
    <property type="term" value="P:vesicle-mediated transport"/>
    <property type="evidence" value="ECO:0007669"/>
    <property type="project" value="InterPro"/>
</dbReference>
<dbReference type="InterPro" id="IPR043154">
    <property type="entry name" value="Sec-1-like_dom1"/>
</dbReference>
<dbReference type="PANTHER" id="PTHR11679">
    <property type="entry name" value="VESICLE PROTEIN SORTING-ASSOCIATED"/>
    <property type="match status" value="1"/>
</dbReference>
<evidence type="ECO:0000256" key="2">
    <source>
        <dbReference type="SAM" id="MobiDB-lite"/>
    </source>
</evidence>
<reference evidence="3 4" key="1">
    <citation type="journal article" date="2018" name="Genome Biol. Evol.">
        <title>Multiple Roots of Fruiting Body Formation in Amoebozoa.</title>
        <authorList>
            <person name="Hillmann F."/>
            <person name="Forbes G."/>
            <person name="Novohradska S."/>
            <person name="Ferling I."/>
            <person name="Riege K."/>
            <person name="Groth M."/>
            <person name="Westermann M."/>
            <person name="Marz M."/>
            <person name="Spaller T."/>
            <person name="Winckler T."/>
            <person name="Schaap P."/>
            <person name="Glockner G."/>
        </authorList>
    </citation>
    <scope>NUCLEOTIDE SEQUENCE [LARGE SCALE GENOMIC DNA]</scope>
    <source>
        <strain evidence="3 4">Jena</strain>
    </source>
</reference>
<evidence type="ECO:0000313" key="3">
    <source>
        <dbReference type="EMBL" id="PRP80086.1"/>
    </source>
</evidence>
<dbReference type="SUPFAM" id="SSF56815">
    <property type="entry name" value="Sec1/munc18-like (SM) proteins"/>
    <property type="match status" value="1"/>
</dbReference>
<dbReference type="Gene3D" id="3.40.50.1910">
    <property type="match status" value="2"/>
</dbReference>
<accession>A0A2P6N803</accession>
<dbReference type="OrthoDB" id="10262287at2759"/>
<dbReference type="FunCoup" id="A0A2P6N803">
    <property type="interactions" value="914"/>
</dbReference>
<dbReference type="InterPro" id="IPR001619">
    <property type="entry name" value="Sec1-like"/>
</dbReference>
<name>A0A2P6N803_9EUKA</name>
<protein>
    <submittedName>
        <fullName evidence="3">Vacuolar protein sorting 33A</fullName>
    </submittedName>
</protein>
<feature type="region of interest" description="Disordered" evidence="2">
    <location>
        <begin position="1"/>
        <end position="21"/>
    </location>
</feature>
<dbReference type="InterPro" id="IPR036045">
    <property type="entry name" value="Sec1-like_sf"/>
</dbReference>
<gene>
    <name evidence="3" type="ORF">PROFUN_10769</name>
</gene>
<keyword evidence="4" id="KW-1185">Reference proteome</keyword>
<comment type="similarity">
    <text evidence="1">Belongs to the STXBP/unc-18/SEC1 family.</text>
</comment>
<dbReference type="Pfam" id="PF00995">
    <property type="entry name" value="Sec1"/>
    <property type="match status" value="1"/>
</dbReference>
<dbReference type="STRING" id="1890364.A0A2P6N803"/>
<dbReference type="EMBL" id="MDYQ01000162">
    <property type="protein sequence ID" value="PRP80086.1"/>
    <property type="molecule type" value="Genomic_DNA"/>
</dbReference>
<sequence length="602" mass="67747">MKPEGEGLYSSEGPSSGAATVLYPTPPTNVLSLTKMHQEARCALIELLDSVKGKKVLVMDPKLSGPLGQICRDDIAERTWDQGSLENASIADHYRVELTKYVAENIENHKREGQSKEYHVYFVPRSTTICVSLLEEHGVDNVIAVITIGEYPLDLIPYDEDVLSLELESTYRECFLQGDHSSLYYVARSIMKVQTTFGIIPKITWKGNASRLVADMLGRMRNEFEDELTNPSDIDQIIIIDRQVDLITPLITPLTYEGLIDEIFGIHNSVMEIDSDIIGSKSTENASSANIQKKKISLNSGDKVFSLVRDLHLNRVGSVLNQKVKDIDAFYKQRHNNLTPSQLKDFAKRFPAAQRDSLSVSTHTDIAAKIQKIVRAPSFLSRLEAEVELVADGNPVDDYIEECIDKREPLVRLLCLCSLVNDGLKTKKFEHYRSGIIQSYGFEHILTLDNLERLGLFKKQDGRNIFPTLRKNFNVYNEDFDENEPVDLHFAHSGYAPLSIRFIQNSFESNWEERDDLLGPQGRTVQTCSGAEGSKKCGSRMTMVYFVGGVTFAEISLLRWLRSLYGEFIIATTELINGDGFVQSIGENMKPPTAPFQPSEKK</sequence>
<dbReference type="InParanoid" id="A0A2P6N803"/>
<dbReference type="InterPro" id="IPR043127">
    <property type="entry name" value="Sec-1-like_dom3a"/>
</dbReference>
<proteinExistence type="inferred from homology"/>
<organism evidence="3 4">
    <name type="scientific">Planoprotostelium fungivorum</name>
    <dbReference type="NCBI Taxonomy" id="1890364"/>
    <lineage>
        <taxon>Eukaryota</taxon>
        <taxon>Amoebozoa</taxon>
        <taxon>Evosea</taxon>
        <taxon>Variosea</taxon>
        <taxon>Cavosteliida</taxon>
        <taxon>Cavosteliaceae</taxon>
        <taxon>Planoprotostelium</taxon>
    </lineage>
</organism>
<dbReference type="Gene3D" id="3.90.830.10">
    <property type="entry name" value="Syntaxin Binding Protein 1, Chain A, domain 2"/>
    <property type="match status" value="1"/>
</dbReference>
<dbReference type="AlphaFoldDB" id="A0A2P6N803"/>
<dbReference type="InterPro" id="IPR043155">
    <property type="entry name" value="VPS33_dom3b"/>
</dbReference>
<dbReference type="Gene3D" id="3.40.50.2060">
    <property type="match status" value="2"/>
</dbReference>
<dbReference type="Proteomes" id="UP000241769">
    <property type="component" value="Unassembled WGS sequence"/>
</dbReference>
<evidence type="ECO:0000313" key="4">
    <source>
        <dbReference type="Proteomes" id="UP000241769"/>
    </source>
</evidence>
<dbReference type="InterPro" id="IPR027482">
    <property type="entry name" value="Sec1-like_dom2"/>
</dbReference>
<comment type="caution">
    <text evidence="3">The sequence shown here is derived from an EMBL/GenBank/DDBJ whole genome shotgun (WGS) entry which is preliminary data.</text>
</comment>
<evidence type="ECO:0000256" key="1">
    <source>
        <dbReference type="ARBA" id="ARBA00009884"/>
    </source>
</evidence>